<dbReference type="PANTHER" id="PTHR30595:SF6">
    <property type="entry name" value="SCHLAFEN ALBA-2 DOMAIN-CONTAINING PROTEIN"/>
    <property type="match status" value="1"/>
</dbReference>
<keyword evidence="2" id="KW-0067">ATP-binding</keyword>
<dbReference type="Proteomes" id="UP000285288">
    <property type="component" value="Unassembled WGS sequence"/>
</dbReference>
<gene>
    <name evidence="2" type="ORF">DW907_10495</name>
</gene>
<feature type="non-terminal residue" evidence="2">
    <location>
        <position position="151"/>
    </location>
</feature>
<name>A0A413UAB5_9FIRM</name>
<evidence type="ECO:0000313" key="2">
    <source>
        <dbReference type="EMBL" id="RHB01725.1"/>
    </source>
</evidence>
<reference evidence="2 3" key="1">
    <citation type="submission" date="2018-08" db="EMBL/GenBank/DDBJ databases">
        <title>A genome reference for cultivated species of the human gut microbiota.</title>
        <authorList>
            <person name="Zou Y."/>
            <person name="Xue W."/>
            <person name="Luo G."/>
        </authorList>
    </citation>
    <scope>NUCLEOTIDE SEQUENCE [LARGE SCALE GENOMIC DNA]</scope>
    <source>
        <strain evidence="2 3">AM42-13AC</strain>
    </source>
</reference>
<dbReference type="InterPro" id="IPR038461">
    <property type="entry name" value="Schlafen_AlbA_2_dom_sf"/>
</dbReference>
<dbReference type="Pfam" id="PF04326">
    <property type="entry name" value="SLFN_AlbA_2"/>
    <property type="match status" value="1"/>
</dbReference>
<accession>A0A413UAB5</accession>
<dbReference type="PANTHER" id="PTHR30595">
    <property type="entry name" value="GLPR-RELATED TRANSCRIPTIONAL REPRESSOR"/>
    <property type="match status" value="1"/>
</dbReference>
<evidence type="ECO:0000313" key="3">
    <source>
        <dbReference type="Proteomes" id="UP000285288"/>
    </source>
</evidence>
<organism evidence="2 3">
    <name type="scientific">Holdemanella biformis</name>
    <dbReference type="NCBI Taxonomy" id="1735"/>
    <lineage>
        <taxon>Bacteria</taxon>
        <taxon>Bacillati</taxon>
        <taxon>Bacillota</taxon>
        <taxon>Erysipelotrichia</taxon>
        <taxon>Erysipelotrichales</taxon>
        <taxon>Erysipelotrichaceae</taxon>
        <taxon>Holdemanella</taxon>
    </lineage>
</organism>
<dbReference type="InterPro" id="IPR007421">
    <property type="entry name" value="Schlafen_AlbA_2_dom"/>
</dbReference>
<sequence>MVKDTIFSGESKNIEYKVTLPDKSEKYMKTIVAFANTQGGKLIVGVDDKTHQIVGVENDVLFQLMDGIANAVSDSCVPQIIPDIEPQTVDGKTVVVVSVEAGKNRPYYLKSKGKDNGTYIRVAGTSRLAFPEKIKEYIKLDRDKSTFKSHR</sequence>
<proteinExistence type="predicted"/>
<feature type="domain" description="Schlafen AlbA-2" evidence="1">
    <location>
        <begin position="10"/>
        <end position="128"/>
    </location>
</feature>
<dbReference type="Gene3D" id="3.30.950.30">
    <property type="entry name" value="Schlafen, AAA domain"/>
    <property type="match status" value="1"/>
</dbReference>
<dbReference type="GO" id="GO:0005524">
    <property type="term" value="F:ATP binding"/>
    <property type="evidence" value="ECO:0007669"/>
    <property type="project" value="UniProtKB-KW"/>
</dbReference>
<dbReference type="AlphaFoldDB" id="A0A413UAB5"/>
<protein>
    <submittedName>
        <fullName evidence="2">ATP-binding protein</fullName>
    </submittedName>
</protein>
<evidence type="ECO:0000259" key="1">
    <source>
        <dbReference type="Pfam" id="PF04326"/>
    </source>
</evidence>
<keyword evidence="2" id="KW-0547">Nucleotide-binding</keyword>
<comment type="caution">
    <text evidence="2">The sequence shown here is derived from an EMBL/GenBank/DDBJ whole genome shotgun (WGS) entry which is preliminary data.</text>
</comment>
<dbReference type="RefSeq" id="WP_147349287.1">
    <property type="nucleotide sequence ID" value="NZ_QSGD01000055.1"/>
</dbReference>
<dbReference type="EMBL" id="QSGD01000055">
    <property type="protein sequence ID" value="RHB01725.1"/>
    <property type="molecule type" value="Genomic_DNA"/>
</dbReference>